<evidence type="ECO:0000313" key="6">
    <source>
        <dbReference type="Proteomes" id="UP000285112"/>
    </source>
</evidence>
<reference evidence="5 6" key="1">
    <citation type="submission" date="2018-09" db="EMBL/GenBank/DDBJ databases">
        <title>YIM PH 21725 draft genome.</title>
        <authorList>
            <person name="Miao C."/>
        </authorList>
    </citation>
    <scope>NUCLEOTIDE SEQUENCE [LARGE SCALE GENOMIC DNA]</scope>
    <source>
        <strain evidence="6">YIM PH21725</strain>
    </source>
</reference>
<dbReference type="CDD" id="cd07377">
    <property type="entry name" value="WHTH_GntR"/>
    <property type="match status" value="1"/>
</dbReference>
<dbReference type="InterPro" id="IPR036388">
    <property type="entry name" value="WH-like_DNA-bd_sf"/>
</dbReference>
<keyword evidence="2" id="KW-0238">DNA-binding</keyword>
<evidence type="ECO:0000313" key="5">
    <source>
        <dbReference type="EMBL" id="RJQ84174.1"/>
    </source>
</evidence>
<evidence type="ECO:0000256" key="3">
    <source>
        <dbReference type="ARBA" id="ARBA00023163"/>
    </source>
</evidence>
<dbReference type="EMBL" id="QZFV01000088">
    <property type="protein sequence ID" value="RJQ84174.1"/>
    <property type="molecule type" value="Genomic_DNA"/>
</dbReference>
<evidence type="ECO:0000256" key="1">
    <source>
        <dbReference type="ARBA" id="ARBA00023015"/>
    </source>
</evidence>
<dbReference type="Pfam" id="PF07729">
    <property type="entry name" value="FCD"/>
    <property type="match status" value="1"/>
</dbReference>
<dbReference type="SUPFAM" id="SSF48008">
    <property type="entry name" value="GntR ligand-binding domain-like"/>
    <property type="match status" value="1"/>
</dbReference>
<dbReference type="InterPro" id="IPR000524">
    <property type="entry name" value="Tscrpt_reg_HTH_GntR"/>
</dbReference>
<feature type="domain" description="HTH gntR-type" evidence="4">
    <location>
        <begin position="53"/>
        <end position="120"/>
    </location>
</feature>
<dbReference type="SMART" id="SM00895">
    <property type="entry name" value="FCD"/>
    <property type="match status" value="1"/>
</dbReference>
<dbReference type="InterPro" id="IPR036390">
    <property type="entry name" value="WH_DNA-bd_sf"/>
</dbReference>
<dbReference type="PROSITE" id="PS50949">
    <property type="entry name" value="HTH_GNTR"/>
    <property type="match status" value="1"/>
</dbReference>
<dbReference type="InterPro" id="IPR011711">
    <property type="entry name" value="GntR_C"/>
</dbReference>
<keyword evidence="6" id="KW-1185">Reference proteome</keyword>
<dbReference type="Pfam" id="PF00392">
    <property type="entry name" value="GntR"/>
    <property type="match status" value="1"/>
</dbReference>
<dbReference type="GO" id="GO:0003700">
    <property type="term" value="F:DNA-binding transcription factor activity"/>
    <property type="evidence" value="ECO:0007669"/>
    <property type="project" value="InterPro"/>
</dbReference>
<keyword evidence="1" id="KW-0805">Transcription regulation</keyword>
<dbReference type="AlphaFoldDB" id="A0A419I2K3"/>
<evidence type="ECO:0000256" key="2">
    <source>
        <dbReference type="ARBA" id="ARBA00023125"/>
    </source>
</evidence>
<proteinExistence type="predicted"/>
<dbReference type="Gene3D" id="1.10.10.10">
    <property type="entry name" value="Winged helix-like DNA-binding domain superfamily/Winged helix DNA-binding domain"/>
    <property type="match status" value="1"/>
</dbReference>
<dbReference type="InterPro" id="IPR008920">
    <property type="entry name" value="TF_FadR/GntR_C"/>
</dbReference>
<dbReference type="Gene3D" id="1.20.120.530">
    <property type="entry name" value="GntR ligand-binding domain-like"/>
    <property type="match status" value="1"/>
</dbReference>
<comment type="caution">
    <text evidence="5">The sequence shown here is derived from an EMBL/GenBank/DDBJ whole genome shotgun (WGS) entry which is preliminary data.</text>
</comment>
<organism evidence="5 6">
    <name type="scientific">Amycolatopsis panacis</name>
    <dbReference type="NCBI Taxonomy" id="2340917"/>
    <lineage>
        <taxon>Bacteria</taxon>
        <taxon>Bacillati</taxon>
        <taxon>Actinomycetota</taxon>
        <taxon>Actinomycetes</taxon>
        <taxon>Pseudonocardiales</taxon>
        <taxon>Pseudonocardiaceae</taxon>
        <taxon>Amycolatopsis</taxon>
    </lineage>
</organism>
<name>A0A419I2K3_9PSEU</name>
<dbReference type="SMART" id="SM00345">
    <property type="entry name" value="HTH_GNTR"/>
    <property type="match status" value="1"/>
</dbReference>
<dbReference type="GO" id="GO:0003677">
    <property type="term" value="F:DNA binding"/>
    <property type="evidence" value="ECO:0007669"/>
    <property type="project" value="UniProtKB-KW"/>
</dbReference>
<dbReference type="PRINTS" id="PR00035">
    <property type="entry name" value="HTHGNTR"/>
</dbReference>
<gene>
    <name evidence="5" type="ORF">D5S19_17730</name>
</gene>
<keyword evidence="3" id="KW-0804">Transcription</keyword>
<accession>A0A419I2K3</accession>
<dbReference type="SUPFAM" id="SSF46785">
    <property type="entry name" value="Winged helix' DNA-binding domain"/>
    <property type="match status" value="1"/>
</dbReference>
<protein>
    <submittedName>
        <fullName evidence="5">GntR family transcriptional regulator</fullName>
    </submittedName>
</protein>
<dbReference type="PANTHER" id="PTHR43537">
    <property type="entry name" value="TRANSCRIPTIONAL REGULATOR, GNTR FAMILY"/>
    <property type="match status" value="1"/>
</dbReference>
<dbReference type="Proteomes" id="UP000285112">
    <property type="component" value="Unassembled WGS sequence"/>
</dbReference>
<dbReference type="PANTHER" id="PTHR43537:SF45">
    <property type="entry name" value="GNTR FAMILY REGULATORY PROTEIN"/>
    <property type="match status" value="1"/>
</dbReference>
<evidence type="ECO:0000259" key="4">
    <source>
        <dbReference type="PROSITE" id="PS50949"/>
    </source>
</evidence>
<sequence length="280" mass="31242">MRRCTGPTGTNSDHGPAADSRTAHWNASLYGQGCYHASVFDLDPRLPGTGRPPALSDRVFDWVNGRILDGTLSPGQWVSENEVADILGVSRSPVREAFAQLVREGLLEVRRRRGTVIAELSAQDASDLYELRQLIDSDMVRRAVKVFTTADVEALESIVAEARRVIGDRMPFFDCTRKVWQLIMDRCPNRAVCDVAAMLWRQSIRMRGLVVSLPDGQRLVLEFFEELLDAAKAGDADRAARLMAAQQGAMRELLLRDLFIQTADRGLVPKLVPEVNRRLV</sequence>